<proteinExistence type="predicted"/>
<keyword evidence="2" id="KW-1185">Reference proteome</keyword>
<dbReference type="EMBL" id="JAIWYP010000009">
    <property type="protein sequence ID" value="KAH3773399.1"/>
    <property type="molecule type" value="Genomic_DNA"/>
</dbReference>
<gene>
    <name evidence="1" type="ORF">DPMN_174759</name>
</gene>
<evidence type="ECO:0000313" key="2">
    <source>
        <dbReference type="Proteomes" id="UP000828390"/>
    </source>
</evidence>
<sequence length="51" mass="5988">MLQTIVVEIEATLNERPLTYVSSEFELEDVVTPAQRRPSKLQTYLSHLYFM</sequence>
<name>A0A9D4E6X7_DREPO</name>
<comment type="caution">
    <text evidence="1">The sequence shown here is derived from an EMBL/GenBank/DDBJ whole genome shotgun (WGS) entry which is preliminary data.</text>
</comment>
<dbReference type="AlphaFoldDB" id="A0A9D4E6X7"/>
<protein>
    <submittedName>
        <fullName evidence="1">Uncharacterized protein</fullName>
    </submittedName>
</protein>
<evidence type="ECO:0000313" key="1">
    <source>
        <dbReference type="EMBL" id="KAH3773399.1"/>
    </source>
</evidence>
<dbReference type="Proteomes" id="UP000828390">
    <property type="component" value="Unassembled WGS sequence"/>
</dbReference>
<organism evidence="1 2">
    <name type="scientific">Dreissena polymorpha</name>
    <name type="common">Zebra mussel</name>
    <name type="synonym">Mytilus polymorpha</name>
    <dbReference type="NCBI Taxonomy" id="45954"/>
    <lineage>
        <taxon>Eukaryota</taxon>
        <taxon>Metazoa</taxon>
        <taxon>Spiralia</taxon>
        <taxon>Lophotrochozoa</taxon>
        <taxon>Mollusca</taxon>
        <taxon>Bivalvia</taxon>
        <taxon>Autobranchia</taxon>
        <taxon>Heteroconchia</taxon>
        <taxon>Euheterodonta</taxon>
        <taxon>Imparidentia</taxon>
        <taxon>Neoheterodontei</taxon>
        <taxon>Myida</taxon>
        <taxon>Dreissenoidea</taxon>
        <taxon>Dreissenidae</taxon>
        <taxon>Dreissena</taxon>
    </lineage>
</organism>
<reference evidence="1" key="1">
    <citation type="journal article" date="2019" name="bioRxiv">
        <title>The Genome of the Zebra Mussel, Dreissena polymorpha: A Resource for Invasive Species Research.</title>
        <authorList>
            <person name="McCartney M.A."/>
            <person name="Auch B."/>
            <person name="Kono T."/>
            <person name="Mallez S."/>
            <person name="Zhang Y."/>
            <person name="Obille A."/>
            <person name="Becker A."/>
            <person name="Abrahante J.E."/>
            <person name="Garbe J."/>
            <person name="Badalamenti J.P."/>
            <person name="Herman A."/>
            <person name="Mangelson H."/>
            <person name="Liachko I."/>
            <person name="Sullivan S."/>
            <person name="Sone E.D."/>
            <person name="Koren S."/>
            <person name="Silverstein K.A.T."/>
            <person name="Beckman K.B."/>
            <person name="Gohl D.M."/>
        </authorList>
    </citation>
    <scope>NUCLEOTIDE SEQUENCE</scope>
    <source>
        <strain evidence="1">Duluth1</strain>
        <tissue evidence="1">Whole animal</tissue>
    </source>
</reference>
<reference evidence="1" key="2">
    <citation type="submission" date="2020-11" db="EMBL/GenBank/DDBJ databases">
        <authorList>
            <person name="McCartney M.A."/>
            <person name="Auch B."/>
            <person name="Kono T."/>
            <person name="Mallez S."/>
            <person name="Becker A."/>
            <person name="Gohl D.M."/>
            <person name="Silverstein K.A.T."/>
            <person name="Koren S."/>
            <person name="Bechman K.B."/>
            <person name="Herman A."/>
            <person name="Abrahante J.E."/>
            <person name="Garbe J."/>
        </authorList>
    </citation>
    <scope>NUCLEOTIDE SEQUENCE</scope>
    <source>
        <strain evidence="1">Duluth1</strain>
        <tissue evidence="1">Whole animal</tissue>
    </source>
</reference>
<accession>A0A9D4E6X7</accession>